<proteinExistence type="inferred from homology"/>
<dbReference type="EMBL" id="UINC01016932">
    <property type="protein sequence ID" value="SVA70115.1"/>
    <property type="molecule type" value="Genomic_DNA"/>
</dbReference>
<dbReference type="InterPro" id="IPR018389">
    <property type="entry name" value="DctP_fam"/>
</dbReference>
<dbReference type="PANTHER" id="PTHR33376">
    <property type="match status" value="1"/>
</dbReference>
<keyword evidence="2" id="KW-0813">Transport</keyword>
<dbReference type="AlphaFoldDB" id="A0A381XZI1"/>
<evidence type="ECO:0000256" key="2">
    <source>
        <dbReference type="ARBA" id="ARBA00022448"/>
    </source>
</evidence>
<name>A0A381XZI1_9ZZZZ</name>
<feature type="non-terminal residue" evidence="4">
    <location>
        <position position="1"/>
    </location>
</feature>
<dbReference type="GO" id="GO:0055085">
    <property type="term" value="P:transmembrane transport"/>
    <property type="evidence" value="ECO:0007669"/>
    <property type="project" value="InterPro"/>
</dbReference>
<dbReference type="Gene3D" id="3.40.190.170">
    <property type="entry name" value="Bacterial extracellular solute-binding protein, family 7"/>
    <property type="match status" value="1"/>
</dbReference>
<dbReference type="Pfam" id="PF03480">
    <property type="entry name" value="DctP"/>
    <property type="match status" value="1"/>
</dbReference>
<evidence type="ECO:0000256" key="1">
    <source>
        <dbReference type="ARBA" id="ARBA00009023"/>
    </source>
</evidence>
<gene>
    <name evidence="4" type="ORF">METZ01_LOCUS122969</name>
</gene>
<evidence type="ECO:0000313" key="4">
    <source>
        <dbReference type="EMBL" id="SVA70115.1"/>
    </source>
</evidence>
<accession>A0A381XZI1</accession>
<reference evidence="4" key="1">
    <citation type="submission" date="2018-05" db="EMBL/GenBank/DDBJ databases">
        <authorList>
            <person name="Lanie J.A."/>
            <person name="Ng W.-L."/>
            <person name="Kazmierczak K.M."/>
            <person name="Andrzejewski T.M."/>
            <person name="Davidsen T.M."/>
            <person name="Wayne K.J."/>
            <person name="Tettelin H."/>
            <person name="Glass J.I."/>
            <person name="Rusch D."/>
            <person name="Podicherti R."/>
            <person name="Tsui H.-C.T."/>
            <person name="Winkler M.E."/>
        </authorList>
    </citation>
    <scope>NUCLEOTIDE SEQUENCE</scope>
</reference>
<dbReference type="PANTHER" id="PTHR33376:SF7">
    <property type="entry name" value="C4-DICARBOXYLATE-BINDING PROTEIN DCTB"/>
    <property type="match status" value="1"/>
</dbReference>
<evidence type="ECO:0000256" key="3">
    <source>
        <dbReference type="ARBA" id="ARBA00022729"/>
    </source>
</evidence>
<sequence length="200" mass="22314">VKLATLAPEGTDWHGMLIEMGQEWKKTTKGTVQLRIYPGGVLGDERDMVRKMRIGQIHAAGITTEGLSEIAPDFSGFFVPLAFQTSEDVHTVMAALLPNLEQKLESNGFKLLCLGNMGWAYWFSTKQIKTPDDLKKMKIFSWAGDYKWEQVWKNSGYNPIALASTDILPGFQTGLINTLSTMPLYALAQQIFGIANHMLD</sequence>
<comment type="similarity">
    <text evidence="1">Belongs to the bacterial solute-binding protein 7 family.</text>
</comment>
<organism evidence="4">
    <name type="scientific">marine metagenome</name>
    <dbReference type="NCBI Taxonomy" id="408172"/>
    <lineage>
        <taxon>unclassified sequences</taxon>
        <taxon>metagenomes</taxon>
        <taxon>ecological metagenomes</taxon>
    </lineage>
</organism>
<protein>
    <submittedName>
        <fullName evidence="4">Uncharacterized protein</fullName>
    </submittedName>
</protein>
<dbReference type="NCBIfam" id="NF037995">
    <property type="entry name" value="TRAP_S1"/>
    <property type="match status" value="1"/>
</dbReference>
<dbReference type="InterPro" id="IPR038404">
    <property type="entry name" value="TRAP_DctP_sf"/>
</dbReference>
<keyword evidence="3" id="KW-0732">Signal</keyword>
<feature type="non-terminal residue" evidence="4">
    <location>
        <position position="200"/>
    </location>
</feature>